<reference evidence="1 2" key="1">
    <citation type="submission" date="2024-07" db="EMBL/GenBank/DDBJ databases">
        <title>Chromosome-level genome assembly of the water stick insect Ranatra chinensis (Heteroptera: Nepidae).</title>
        <authorList>
            <person name="Liu X."/>
        </authorList>
    </citation>
    <scope>NUCLEOTIDE SEQUENCE [LARGE SCALE GENOMIC DNA]</scope>
    <source>
        <strain evidence="1">Cailab_2021Rc</strain>
        <tissue evidence="1">Muscle</tissue>
    </source>
</reference>
<dbReference type="EMBL" id="JBFDAA010000008">
    <property type="protein sequence ID" value="KAL1129694.1"/>
    <property type="molecule type" value="Genomic_DNA"/>
</dbReference>
<dbReference type="Proteomes" id="UP001558652">
    <property type="component" value="Unassembled WGS sequence"/>
</dbReference>
<evidence type="ECO:0000313" key="1">
    <source>
        <dbReference type="EMBL" id="KAL1129694.1"/>
    </source>
</evidence>
<evidence type="ECO:0000313" key="2">
    <source>
        <dbReference type="Proteomes" id="UP001558652"/>
    </source>
</evidence>
<proteinExistence type="predicted"/>
<keyword evidence="2" id="KW-1185">Reference proteome</keyword>
<gene>
    <name evidence="1" type="ORF">AAG570_012638</name>
</gene>
<organism evidence="1 2">
    <name type="scientific">Ranatra chinensis</name>
    <dbReference type="NCBI Taxonomy" id="642074"/>
    <lineage>
        <taxon>Eukaryota</taxon>
        <taxon>Metazoa</taxon>
        <taxon>Ecdysozoa</taxon>
        <taxon>Arthropoda</taxon>
        <taxon>Hexapoda</taxon>
        <taxon>Insecta</taxon>
        <taxon>Pterygota</taxon>
        <taxon>Neoptera</taxon>
        <taxon>Paraneoptera</taxon>
        <taxon>Hemiptera</taxon>
        <taxon>Heteroptera</taxon>
        <taxon>Panheteroptera</taxon>
        <taxon>Nepomorpha</taxon>
        <taxon>Nepidae</taxon>
        <taxon>Ranatrinae</taxon>
        <taxon>Ranatra</taxon>
    </lineage>
</organism>
<dbReference type="AlphaFoldDB" id="A0ABD0YGE1"/>
<name>A0ABD0YGE1_9HEMI</name>
<accession>A0ABD0YGE1</accession>
<protein>
    <submittedName>
        <fullName evidence="1">Uncharacterized protein</fullName>
    </submittedName>
</protein>
<comment type="caution">
    <text evidence="1">The sequence shown here is derived from an EMBL/GenBank/DDBJ whole genome shotgun (WGS) entry which is preliminary data.</text>
</comment>
<sequence length="118" mass="13031">MLIKRVVDVGQAMEAFHLLSMVLLRYHQTQELKPISYVPLPNASRGYIMHPPPRNNGNQFAPPKGYVMAGQPLAPPVSTYCVLGWKPSEEAPHNSNHECGFSGQIQANRGYVTDSDGI</sequence>